<dbReference type="SUPFAM" id="SSF53335">
    <property type="entry name" value="S-adenosyl-L-methionine-dependent methyltransferases"/>
    <property type="match status" value="1"/>
</dbReference>
<dbReference type="AlphaFoldDB" id="A0A1I2G550"/>
<dbReference type="Pfam" id="PF08241">
    <property type="entry name" value="Methyltransf_11"/>
    <property type="match status" value="1"/>
</dbReference>
<dbReference type="CDD" id="cd02440">
    <property type="entry name" value="AdoMet_MTases"/>
    <property type="match status" value="1"/>
</dbReference>
<evidence type="ECO:0000313" key="3">
    <source>
        <dbReference type="Proteomes" id="UP000199513"/>
    </source>
</evidence>
<dbReference type="InterPro" id="IPR029063">
    <property type="entry name" value="SAM-dependent_MTases_sf"/>
</dbReference>
<evidence type="ECO:0000313" key="2">
    <source>
        <dbReference type="EMBL" id="SFF11876.1"/>
    </source>
</evidence>
<reference evidence="2 3" key="1">
    <citation type="submission" date="2016-10" db="EMBL/GenBank/DDBJ databases">
        <authorList>
            <person name="de Groot N.N."/>
        </authorList>
    </citation>
    <scope>NUCLEOTIDE SEQUENCE [LARGE SCALE GENOMIC DNA]</scope>
    <source>
        <strain>GEY</strain>
        <strain evidence="3">DSM 9560</strain>
    </source>
</reference>
<dbReference type="Gene3D" id="3.40.50.150">
    <property type="entry name" value="Vaccinia Virus protein VP39"/>
    <property type="match status" value="1"/>
</dbReference>
<name>A0A1I2G550_9BACT</name>
<accession>A0A1I2G550</accession>
<proteinExistence type="predicted"/>
<dbReference type="GO" id="GO:0032259">
    <property type="term" value="P:methylation"/>
    <property type="evidence" value="ECO:0007669"/>
    <property type="project" value="UniProtKB-KW"/>
</dbReference>
<gene>
    <name evidence="2" type="ORF">SAMN04488541_101670</name>
</gene>
<dbReference type="RefSeq" id="WP_091544892.1">
    <property type="nucleotide sequence ID" value="NZ_FONY01000016.1"/>
</dbReference>
<dbReference type="STRING" id="1003.SAMN04488541_101670"/>
<keyword evidence="3" id="KW-1185">Reference proteome</keyword>
<keyword evidence="2" id="KW-0489">Methyltransferase</keyword>
<dbReference type="GO" id="GO:0008757">
    <property type="term" value="F:S-adenosylmethionine-dependent methyltransferase activity"/>
    <property type="evidence" value="ECO:0007669"/>
    <property type="project" value="InterPro"/>
</dbReference>
<dbReference type="OrthoDB" id="1524727at2"/>
<keyword evidence="2" id="KW-0808">Transferase</keyword>
<feature type="domain" description="Methyltransferase type 11" evidence="1">
    <location>
        <begin position="43"/>
        <end position="132"/>
    </location>
</feature>
<evidence type="ECO:0000259" key="1">
    <source>
        <dbReference type="Pfam" id="PF08241"/>
    </source>
</evidence>
<dbReference type="InterPro" id="IPR013216">
    <property type="entry name" value="Methyltransf_11"/>
</dbReference>
<dbReference type="Proteomes" id="UP000199513">
    <property type="component" value="Unassembled WGS sequence"/>
</dbReference>
<protein>
    <submittedName>
        <fullName evidence="2">Methyltransferase domain-containing protein</fullName>
    </submittedName>
</protein>
<dbReference type="EMBL" id="FONY01000016">
    <property type="protein sequence ID" value="SFF11876.1"/>
    <property type="molecule type" value="Genomic_DNA"/>
</dbReference>
<sequence>MEKQYYQEYYELERKNWWFRVRNQILMERVAKLLKGKQNLKILNVGVATGSTSELLTQFGEVVSIEYDADCCEFAKEKTGLNIVQGSILELPFEDGSYDLVCAFDVIEHVKDDIKAVSELKRVCKSDGWVVVSVPAFMFLWSHHDVINHHYRRYTMSMLEEVFLKEKNGQIAYKSYFNSILFLPIASFRLVSEAIPKKWIRKGTGADNHVFPQESIVSKLLFQIFSMEKPLLKSGITFPFGVSAMLCWKMQK</sequence>
<organism evidence="2 3">
    <name type="scientific">Thermoflexibacter ruber</name>
    <dbReference type="NCBI Taxonomy" id="1003"/>
    <lineage>
        <taxon>Bacteria</taxon>
        <taxon>Pseudomonadati</taxon>
        <taxon>Bacteroidota</taxon>
        <taxon>Cytophagia</taxon>
        <taxon>Cytophagales</taxon>
        <taxon>Thermoflexibacteraceae</taxon>
        <taxon>Thermoflexibacter</taxon>
    </lineage>
</organism>
<dbReference type="PANTHER" id="PTHR43591">
    <property type="entry name" value="METHYLTRANSFERASE"/>
    <property type="match status" value="1"/>
</dbReference>